<dbReference type="GO" id="GO:0008173">
    <property type="term" value="F:RNA methyltransferase activity"/>
    <property type="evidence" value="ECO:0007669"/>
    <property type="project" value="InterPro"/>
</dbReference>
<sequence length="427" mass="47296">MRIGGRLAAAIEILEDIETRHRPASDALRDWGLSHRFAGSGDRAAIGNIVYDALRHRRSAAWLLDDASPRGLALGALLLEWGYDADTLDAELVDDRFAPSALSEKERAAIAEHFGKQPSDDIRSDVPEWCEPLLQKTYGDDWGKEGEAFSQRPPLDLRVNRLKSDTSKVLAALHGTGARKAAIAPFGIRIEKVEGRGRHPNVQAEPGFQKGWFEVQDEGSQIVAELATPDQPNQVLDYCAGAGGKTLSLSAAFDNKGQIFAHDAEKARLSPIFDRLKRAGARNVQAITAQPALDALENQMDLVLVDVPCTGSGTWRRRPDAKWRLTERQLEVRMSEQTQILDHVTRYVKPGGTLVYITCSIFREENQEQIEAFLTRHPDFVATDHHALWAKKFPHAKERAMVDAHGIMLSAATSGTDGFFFCAMTRN</sequence>
<evidence type="ECO:0000313" key="8">
    <source>
        <dbReference type="Proteomes" id="UP000641137"/>
    </source>
</evidence>
<comment type="caution">
    <text evidence="7">The sequence shown here is derived from an EMBL/GenBank/DDBJ whole genome shotgun (WGS) entry which is preliminary data.</text>
</comment>
<keyword evidence="1 5" id="KW-0489">Methyltransferase</keyword>
<accession>A0A8J3GHD6</accession>
<dbReference type="InterPro" id="IPR054728">
    <property type="entry name" value="RsmB-like_ferredoxin"/>
</dbReference>
<feature type="binding site" evidence="5">
    <location>
        <position position="306"/>
    </location>
    <ligand>
        <name>S-adenosyl-L-methionine</name>
        <dbReference type="ChEBI" id="CHEBI:59789"/>
    </ligand>
</feature>
<reference evidence="7" key="2">
    <citation type="submission" date="2020-09" db="EMBL/GenBank/DDBJ databases">
        <authorList>
            <person name="Sun Q."/>
            <person name="Kim S."/>
        </authorList>
    </citation>
    <scope>NUCLEOTIDE SEQUENCE</scope>
    <source>
        <strain evidence="7">KCTC 42097</strain>
    </source>
</reference>
<dbReference type="InterPro" id="IPR049560">
    <property type="entry name" value="MeTrfase_RsmB-F_NOP2_cat"/>
</dbReference>
<proteinExistence type="inferred from homology"/>
<dbReference type="SUPFAM" id="SSF53335">
    <property type="entry name" value="S-adenosyl-L-methionine-dependent methyltransferases"/>
    <property type="match status" value="1"/>
</dbReference>
<gene>
    <name evidence="7" type="ORF">GCM10010136_17110</name>
</gene>
<evidence type="ECO:0000313" key="7">
    <source>
        <dbReference type="EMBL" id="GHC70623.1"/>
    </source>
</evidence>
<dbReference type="PANTHER" id="PTHR22807:SF53">
    <property type="entry name" value="RIBOSOMAL RNA SMALL SUBUNIT METHYLTRANSFERASE B-RELATED"/>
    <property type="match status" value="1"/>
</dbReference>
<evidence type="ECO:0000256" key="5">
    <source>
        <dbReference type="PROSITE-ProRule" id="PRU01023"/>
    </source>
</evidence>
<name>A0A8J3GHD6_9HYPH</name>
<evidence type="ECO:0000256" key="3">
    <source>
        <dbReference type="ARBA" id="ARBA00022691"/>
    </source>
</evidence>
<comment type="similarity">
    <text evidence="5">Belongs to the class I-like SAM-binding methyltransferase superfamily. RsmB/NOP family.</text>
</comment>
<evidence type="ECO:0000256" key="2">
    <source>
        <dbReference type="ARBA" id="ARBA00022679"/>
    </source>
</evidence>
<keyword evidence="4 5" id="KW-0694">RNA-binding</keyword>
<dbReference type="InterPro" id="IPR023267">
    <property type="entry name" value="RCMT"/>
</dbReference>
<dbReference type="RefSeq" id="WP_189489586.1">
    <property type="nucleotide sequence ID" value="NZ_BMZO01000005.1"/>
</dbReference>
<organism evidence="7 8">
    <name type="scientific">Limoniibacter endophyticus</name>
    <dbReference type="NCBI Taxonomy" id="1565040"/>
    <lineage>
        <taxon>Bacteria</taxon>
        <taxon>Pseudomonadati</taxon>
        <taxon>Pseudomonadota</taxon>
        <taxon>Alphaproteobacteria</taxon>
        <taxon>Hyphomicrobiales</taxon>
        <taxon>Bartonellaceae</taxon>
        <taxon>Limoniibacter</taxon>
    </lineage>
</organism>
<feature type="active site" description="Nucleophile" evidence="5">
    <location>
        <position position="359"/>
    </location>
</feature>
<dbReference type="Pfam" id="PF22458">
    <property type="entry name" value="RsmF-B_ferredox"/>
    <property type="match status" value="1"/>
</dbReference>
<reference evidence="7" key="1">
    <citation type="journal article" date="2014" name="Int. J. Syst. Evol. Microbiol.">
        <title>Complete genome sequence of Corynebacterium casei LMG S-19264T (=DSM 44701T), isolated from a smear-ripened cheese.</title>
        <authorList>
            <consortium name="US DOE Joint Genome Institute (JGI-PGF)"/>
            <person name="Walter F."/>
            <person name="Albersmeier A."/>
            <person name="Kalinowski J."/>
            <person name="Ruckert C."/>
        </authorList>
    </citation>
    <scope>NUCLEOTIDE SEQUENCE</scope>
    <source>
        <strain evidence="7">KCTC 42097</strain>
    </source>
</reference>
<comment type="caution">
    <text evidence="5">Lacks conserved residue(s) required for the propagation of feature annotation.</text>
</comment>
<dbReference type="InterPro" id="IPR029063">
    <property type="entry name" value="SAM-dependent_MTases_sf"/>
</dbReference>
<keyword evidence="3 5" id="KW-0949">S-adenosyl-L-methionine</keyword>
<dbReference type="InterPro" id="IPR001678">
    <property type="entry name" value="MeTrfase_RsmB-F_NOP2_dom"/>
</dbReference>
<keyword evidence="8" id="KW-1185">Reference proteome</keyword>
<dbReference type="Gene3D" id="3.40.50.150">
    <property type="entry name" value="Vaccinia Virus protein VP39"/>
    <property type="match status" value="1"/>
</dbReference>
<keyword evidence="2 5" id="KW-0808">Transferase</keyword>
<evidence type="ECO:0000259" key="6">
    <source>
        <dbReference type="PROSITE" id="PS51686"/>
    </source>
</evidence>
<dbReference type="PROSITE" id="PS51686">
    <property type="entry name" value="SAM_MT_RSMB_NOP"/>
    <property type="match status" value="1"/>
</dbReference>
<protein>
    <submittedName>
        <fullName evidence="7">MFS transporter</fullName>
    </submittedName>
</protein>
<evidence type="ECO:0000256" key="1">
    <source>
        <dbReference type="ARBA" id="ARBA00022603"/>
    </source>
</evidence>
<evidence type="ECO:0000256" key="4">
    <source>
        <dbReference type="ARBA" id="ARBA00022884"/>
    </source>
</evidence>
<dbReference type="GO" id="GO:0001510">
    <property type="term" value="P:RNA methylation"/>
    <property type="evidence" value="ECO:0007669"/>
    <property type="project" value="InterPro"/>
</dbReference>
<dbReference type="PRINTS" id="PR02008">
    <property type="entry name" value="RCMTFAMILY"/>
</dbReference>
<feature type="domain" description="SAM-dependent MTase RsmB/NOP-type" evidence="6">
    <location>
        <begin position="145"/>
        <end position="427"/>
    </location>
</feature>
<dbReference type="PANTHER" id="PTHR22807">
    <property type="entry name" value="NOP2 YEAST -RELATED NOL1/NOP2/FMU SUN DOMAIN-CONTAINING"/>
    <property type="match status" value="1"/>
</dbReference>
<dbReference type="AlphaFoldDB" id="A0A8J3GHD6"/>
<dbReference type="GO" id="GO:0003723">
    <property type="term" value="F:RNA binding"/>
    <property type="evidence" value="ECO:0007669"/>
    <property type="project" value="UniProtKB-UniRule"/>
</dbReference>
<dbReference type="Proteomes" id="UP000641137">
    <property type="component" value="Unassembled WGS sequence"/>
</dbReference>
<feature type="binding site" evidence="5">
    <location>
        <position position="263"/>
    </location>
    <ligand>
        <name>S-adenosyl-L-methionine</name>
        <dbReference type="ChEBI" id="CHEBI:59789"/>
    </ligand>
</feature>
<dbReference type="Pfam" id="PF01189">
    <property type="entry name" value="Methyltr_RsmB-F"/>
    <property type="match status" value="1"/>
</dbReference>
<dbReference type="EMBL" id="BMZO01000005">
    <property type="protein sequence ID" value="GHC70623.1"/>
    <property type="molecule type" value="Genomic_DNA"/>
</dbReference>